<evidence type="ECO:0000256" key="2">
    <source>
        <dbReference type="ARBA" id="ARBA00022676"/>
    </source>
</evidence>
<keyword evidence="4 7" id="KW-0812">Transmembrane</keyword>
<keyword evidence="7" id="KW-0973">c-di-GMP</keyword>
<dbReference type="Gene3D" id="3.90.550.10">
    <property type="entry name" value="Spore Coat Polysaccharide Biosynthesis Protein SpsA, Chain A"/>
    <property type="match status" value="1"/>
</dbReference>
<dbReference type="NCBIfam" id="TIGR03030">
    <property type="entry name" value="CelA"/>
    <property type="match status" value="1"/>
</dbReference>
<dbReference type="STRING" id="286727.SAMN02982917_2636"/>
<evidence type="ECO:0000256" key="4">
    <source>
        <dbReference type="ARBA" id="ARBA00022692"/>
    </source>
</evidence>
<dbReference type="PANTHER" id="PTHR43867">
    <property type="entry name" value="CELLULOSE SYNTHASE CATALYTIC SUBUNIT A [UDP-FORMING]"/>
    <property type="match status" value="1"/>
</dbReference>
<comment type="function">
    <text evidence="7">Catalytic subunit of cellulose synthase. It polymerizes uridine 5'-diphosphate glucose to cellulose.</text>
</comment>
<feature type="transmembrane region" description="Helical" evidence="7">
    <location>
        <begin position="124"/>
        <end position="145"/>
    </location>
</feature>
<dbReference type="GO" id="GO:0005886">
    <property type="term" value="C:plasma membrane"/>
    <property type="evidence" value="ECO:0007669"/>
    <property type="project" value="UniProtKB-SubCell"/>
</dbReference>
<keyword evidence="5 7" id="KW-1133">Transmembrane helix</keyword>
<protein>
    <recommendedName>
        <fullName evidence="7">Cellulose synthase catalytic subunit [UDP-forming]</fullName>
        <ecNumber evidence="7">2.4.1.12</ecNumber>
    </recommendedName>
</protein>
<feature type="domain" description="Glycosyltransferase 2-like" evidence="8">
    <location>
        <begin position="265"/>
        <end position="485"/>
    </location>
</feature>
<dbReference type="SUPFAM" id="SSF53448">
    <property type="entry name" value="Nucleotide-diphospho-sugar transferases"/>
    <property type="match status" value="1"/>
</dbReference>
<evidence type="ECO:0000256" key="6">
    <source>
        <dbReference type="ARBA" id="ARBA00023136"/>
    </source>
</evidence>
<dbReference type="PANTHER" id="PTHR43867:SF2">
    <property type="entry name" value="CELLULOSE SYNTHASE CATALYTIC SUBUNIT A [UDP-FORMING]"/>
    <property type="match status" value="1"/>
</dbReference>
<keyword evidence="7" id="KW-1003">Cell membrane</keyword>
<dbReference type="Pfam" id="PF13632">
    <property type="entry name" value="Glyco_trans_2_3"/>
    <property type="match status" value="1"/>
</dbReference>
<feature type="transmembrane region" description="Helical" evidence="7">
    <location>
        <begin position="574"/>
        <end position="597"/>
    </location>
</feature>
<feature type="transmembrane region" description="Helical" evidence="7">
    <location>
        <begin position="471"/>
        <end position="489"/>
    </location>
</feature>
<evidence type="ECO:0000313" key="9">
    <source>
        <dbReference type="EMBL" id="SMF50687.1"/>
    </source>
</evidence>
<feature type="transmembrane region" description="Helical" evidence="7">
    <location>
        <begin position="547"/>
        <end position="568"/>
    </location>
</feature>
<dbReference type="GO" id="GO:0035438">
    <property type="term" value="F:cyclic-di-GMP binding"/>
    <property type="evidence" value="ECO:0007669"/>
    <property type="project" value="InterPro"/>
</dbReference>
<keyword evidence="2 7" id="KW-0328">Glycosyltransferase</keyword>
<evidence type="ECO:0000259" key="8">
    <source>
        <dbReference type="Pfam" id="PF13632"/>
    </source>
</evidence>
<evidence type="ECO:0000256" key="1">
    <source>
        <dbReference type="ARBA" id="ARBA00004141"/>
    </source>
</evidence>
<organism evidence="9 10">
    <name type="scientific">Azospirillum oryzae</name>
    <dbReference type="NCBI Taxonomy" id="286727"/>
    <lineage>
        <taxon>Bacteria</taxon>
        <taxon>Pseudomonadati</taxon>
        <taxon>Pseudomonadota</taxon>
        <taxon>Alphaproteobacteria</taxon>
        <taxon>Rhodospirillales</taxon>
        <taxon>Azospirillaceae</taxon>
        <taxon>Azospirillum</taxon>
    </lineage>
</organism>
<feature type="transmembrane region" description="Helical" evidence="7">
    <location>
        <begin position="85"/>
        <end position="104"/>
    </location>
</feature>
<dbReference type="Gene3D" id="2.40.10.220">
    <property type="entry name" value="predicted glycosyltransferase like domains"/>
    <property type="match status" value="1"/>
</dbReference>
<feature type="transmembrane region" description="Helical" evidence="7">
    <location>
        <begin position="438"/>
        <end position="459"/>
    </location>
</feature>
<reference evidence="9 10" key="1">
    <citation type="submission" date="2017-04" db="EMBL/GenBank/DDBJ databases">
        <authorList>
            <person name="Afonso C.L."/>
            <person name="Miller P.J."/>
            <person name="Scott M.A."/>
            <person name="Spackman E."/>
            <person name="Goraichik I."/>
            <person name="Dimitrov K.M."/>
            <person name="Suarez D.L."/>
            <person name="Swayne D.E."/>
        </authorList>
    </citation>
    <scope>NUCLEOTIDE SEQUENCE [LARGE SCALE GENOMIC DNA]</scope>
    <source>
        <strain evidence="9 10">A2P</strain>
    </source>
</reference>
<dbReference type="GO" id="GO:0006011">
    <property type="term" value="P:UDP-alpha-D-glucose metabolic process"/>
    <property type="evidence" value="ECO:0007669"/>
    <property type="project" value="InterPro"/>
</dbReference>
<dbReference type="CDD" id="cd06421">
    <property type="entry name" value="CESA_CelA_like"/>
    <property type="match status" value="1"/>
</dbReference>
<dbReference type="EMBL" id="FXAK01000005">
    <property type="protein sequence ID" value="SMF50687.1"/>
    <property type="molecule type" value="Genomic_DNA"/>
</dbReference>
<feature type="transmembrane region" description="Helical" evidence="7">
    <location>
        <begin position="61"/>
        <end position="78"/>
    </location>
</feature>
<comment type="catalytic activity">
    <reaction evidence="7">
        <text>[(1-&gt;4)-beta-D-glucosyl](n) + UDP-alpha-D-glucose = [(1-&gt;4)-beta-D-glucosyl](n+1) + UDP + H(+)</text>
        <dbReference type="Rhea" id="RHEA:19929"/>
        <dbReference type="Rhea" id="RHEA-COMP:10033"/>
        <dbReference type="Rhea" id="RHEA-COMP:10034"/>
        <dbReference type="ChEBI" id="CHEBI:15378"/>
        <dbReference type="ChEBI" id="CHEBI:18246"/>
        <dbReference type="ChEBI" id="CHEBI:58223"/>
        <dbReference type="ChEBI" id="CHEBI:58885"/>
        <dbReference type="EC" id="2.4.1.12"/>
    </reaction>
</comment>
<dbReference type="InterPro" id="IPR029044">
    <property type="entry name" value="Nucleotide-diphossugar_trans"/>
</dbReference>
<feature type="transmembrane region" description="Helical" evidence="7">
    <location>
        <begin position="32"/>
        <end position="55"/>
    </location>
</feature>
<evidence type="ECO:0000313" key="10">
    <source>
        <dbReference type="Proteomes" id="UP000192936"/>
    </source>
</evidence>
<evidence type="ECO:0000256" key="5">
    <source>
        <dbReference type="ARBA" id="ARBA00022989"/>
    </source>
</evidence>
<gene>
    <name evidence="9" type="ORF">SAMN02982917_2636</name>
</gene>
<dbReference type="RefSeq" id="WP_085085962.1">
    <property type="nucleotide sequence ID" value="NZ_FXAK01000005.1"/>
</dbReference>
<name>A0A1X7FEJ4_9PROT</name>
<dbReference type="InterPro" id="IPR050321">
    <property type="entry name" value="Glycosyltr_2/OpgH_subfam"/>
</dbReference>
<keyword evidence="6 7" id="KW-0472">Membrane</keyword>
<dbReference type="EC" id="2.4.1.12" evidence="7"/>
<keyword evidence="7" id="KW-0135">Cellulose biosynthesis</keyword>
<accession>A0A1X7FEJ4</accession>
<dbReference type="OrthoDB" id="9806824at2"/>
<dbReference type="PRINTS" id="PR01439">
    <property type="entry name" value="CELLSNTHASEA"/>
</dbReference>
<comment type="subcellular location">
    <subcellularLocation>
        <location evidence="7">Cell inner membrane</location>
    </subcellularLocation>
    <subcellularLocation>
        <location evidence="1">Membrane</location>
        <topology evidence="1">Multi-pass membrane protein</topology>
    </subcellularLocation>
</comment>
<dbReference type="UniPathway" id="UPA00694"/>
<dbReference type="Proteomes" id="UP000192936">
    <property type="component" value="Unassembled WGS sequence"/>
</dbReference>
<proteinExistence type="predicted"/>
<dbReference type="InterPro" id="IPR003919">
    <property type="entry name" value="Cell_synth_A"/>
</dbReference>
<dbReference type="GO" id="GO:0030244">
    <property type="term" value="P:cellulose biosynthetic process"/>
    <property type="evidence" value="ECO:0007669"/>
    <property type="project" value="UniProtKB-KW"/>
</dbReference>
<keyword evidence="7" id="KW-0997">Cell inner membrane</keyword>
<evidence type="ECO:0000256" key="7">
    <source>
        <dbReference type="RuleBase" id="RU365020"/>
    </source>
</evidence>
<dbReference type="AlphaFoldDB" id="A0A1X7FEJ4"/>
<evidence type="ECO:0000256" key="3">
    <source>
        <dbReference type="ARBA" id="ARBA00022679"/>
    </source>
</evidence>
<sequence length="761" mass="84898">MTTSSGAKTVVRPLNNKAQQAKRQSSLKSRRFSLRSVLLWILLLLSAGLFLALAALPVGRFASAAISAGVVAAAFVLGRFAQRFWHARTLTVLLLAFVTFRYFFWRLTGTMPPVDDLVNFIPGVTLFAAEALSFVLFLTSLFVIIDPVAREPSAPTGDPALWPSVDVYIPSYNEEPELLETTLAAAVCIDYPRDKLHVYLLDDGGTDQKLAHSNPEQAAAAKARRETLQALCERLQVTYMTRPRNEHAKAGNINHAFHKTSGDLLLILDADHVPTVGILKATVGFFQQDPGLFLVQTPHFFVNPDPVEYNLGTFERMPSENEMFYYSIQPGLDRWNGSFFCGSAAILRRAALEEVGGFSGDTVTEDCETALELHSRGWRSVYLPRPLIAGLQPETFDSFIAQRSRWTQGMIQLFLLKNPLFKRGLTISQRLCYTSTMLYWFFWFWRPIFLLSPLCYALFGLEIYRINLPDFACFVLPHVFAAAFLSQFLHGRMRWPLFSELYEYLQSFHVSRAALATMIRPRDPVFKVTAKGQSVDEDGFSPLATPFIVTTLLLAAGLAACAWRYSIFPEHRAAIVPVAVWCSLSFLLALGGLAVVYERKRVRRQERFTVDRPAALKFEDGTSIDLTVADVSAGGVGLIVDPKWRDLLAQPDRTPVLTIAATETEAATTTGVRIFRIEMRGGELAVGAGFAPRDRQDIVEMARFVFGNSVGWDIFLDRKRVAAPTFFGGLLFFATRVVPRLGHVLLALPGALRRILTFQAP</sequence>
<comment type="cofactor">
    <cofactor evidence="7">
        <name>Mg(2+)</name>
        <dbReference type="ChEBI" id="CHEBI:18420"/>
    </cofactor>
</comment>
<comment type="pathway">
    <text evidence="7">Glycan metabolism; bacterial cellulose biosynthesis.</text>
</comment>
<keyword evidence="3 7" id="KW-0808">Transferase</keyword>
<dbReference type="InterPro" id="IPR001173">
    <property type="entry name" value="Glyco_trans_2-like"/>
</dbReference>
<dbReference type="GO" id="GO:0016760">
    <property type="term" value="F:cellulose synthase (UDP-forming) activity"/>
    <property type="evidence" value="ECO:0007669"/>
    <property type="project" value="UniProtKB-EC"/>
</dbReference>